<evidence type="ECO:0000256" key="1">
    <source>
        <dbReference type="ARBA" id="ARBA00008276"/>
    </source>
</evidence>
<dbReference type="GO" id="GO:0005737">
    <property type="term" value="C:cytoplasm"/>
    <property type="evidence" value="ECO:0007669"/>
    <property type="project" value="TreeGrafter"/>
</dbReference>
<dbReference type="GO" id="GO:0004326">
    <property type="term" value="F:tetrahydrofolylpolyglutamate synthase activity"/>
    <property type="evidence" value="ECO:0007669"/>
    <property type="project" value="InterPro"/>
</dbReference>
<dbReference type="Pfam" id="PF08245">
    <property type="entry name" value="Mur_ligase_M"/>
    <property type="match status" value="1"/>
</dbReference>
<evidence type="ECO:0000256" key="2">
    <source>
        <dbReference type="ARBA" id="ARBA00022598"/>
    </source>
</evidence>
<dbReference type="InterPro" id="IPR001645">
    <property type="entry name" value="Folylpolyglutamate_synth"/>
</dbReference>
<keyword evidence="4" id="KW-0067">ATP-binding</keyword>
<dbReference type="EMBL" id="BARU01021589">
    <property type="protein sequence ID" value="GAH48036.1"/>
    <property type="molecule type" value="Genomic_DNA"/>
</dbReference>
<gene>
    <name evidence="6" type="ORF">S03H2_35322</name>
</gene>
<evidence type="ECO:0000256" key="4">
    <source>
        <dbReference type="ARBA" id="ARBA00022840"/>
    </source>
</evidence>
<dbReference type="PANTHER" id="PTHR11136:SF0">
    <property type="entry name" value="DIHYDROFOLATE SYNTHETASE-RELATED"/>
    <property type="match status" value="1"/>
</dbReference>
<dbReference type="PANTHER" id="PTHR11136">
    <property type="entry name" value="FOLYLPOLYGLUTAMATE SYNTHASE-RELATED"/>
    <property type="match status" value="1"/>
</dbReference>
<dbReference type="Gene3D" id="3.40.1190.10">
    <property type="entry name" value="Mur-like, catalytic domain"/>
    <property type="match status" value="1"/>
</dbReference>
<proteinExistence type="inferred from homology"/>
<dbReference type="AlphaFoldDB" id="X1FQV5"/>
<dbReference type="GO" id="GO:0008841">
    <property type="term" value="F:dihydrofolate synthase activity"/>
    <property type="evidence" value="ECO:0007669"/>
    <property type="project" value="TreeGrafter"/>
</dbReference>
<accession>X1FQV5</accession>
<dbReference type="GO" id="GO:0005524">
    <property type="term" value="F:ATP binding"/>
    <property type="evidence" value="ECO:0007669"/>
    <property type="project" value="UniProtKB-KW"/>
</dbReference>
<dbReference type="InterPro" id="IPR036565">
    <property type="entry name" value="Mur-like_cat_sf"/>
</dbReference>
<keyword evidence="2" id="KW-0436">Ligase</keyword>
<name>X1FQV5_9ZZZZ</name>
<evidence type="ECO:0000313" key="6">
    <source>
        <dbReference type="EMBL" id="GAH48036.1"/>
    </source>
</evidence>
<dbReference type="InterPro" id="IPR018109">
    <property type="entry name" value="Folylpolyglutamate_synth_CS"/>
</dbReference>
<feature type="domain" description="Mur ligase central" evidence="5">
    <location>
        <begin position="13"/>
        <end position="161"/>
    </location>
</feature>
<organism evidence="6">
    <name type="scientific">marine sediment metagenome</name>
    <dbReference type="NCBI Taxonomy" id="412755"/>
    <lineage>
        <taxon>unclassified sequences</taxon>
        <taxon>metagenomes</taxon>
        <taxon>ecological metagenomes</taxon>
    </lineage>
</organism>
<evidence type="ECO:0000256" key="3">
    <source>
        <dbReference type="ARBA" id="ARBA00022741"/>
    </source>
</evidence>
<protein>
    <recommendedName>
        <fullName evidence="5">Mur ligase central domain-containing protein</fullName>
    </recommendedName>
</protein>
<evidence type="ECO:0000259" key="5">
    <source>
        <dbReference type="Pfam" id="PF08245"/>
    </source>
</evidence>
<dbReference type="SUPFAM" id="SSF53623">
    <property type="entry name" value="MurD-like peptide ligases, catalytic domain"/>
    <property type="match status" value="1"/>
</dbReference>
<dbReference type="NCBIfam" id="TIGR01499">
    <property type="entry name" value="folC"/>
    <property type="match status" value="1"/>
</dbReference>
<dbReference type="PROSITE" id="PS01011">
    <property type="entry name" value="FOLYLPOLYGLU_SYNT_1"/>
    <property type="match status" value="1"/>
</dbReference>
<reference evidence="6" key="1">
    <citation type="journal article" date="2014" name="Front. Microbiol.">
        <title>High frequency of phylogenetically diverse reductive dehalogenase-homologous genes in deep subseafloor sedimentary metagenomes.</title>
        <authorList>
            <person name="Kawai M."/>
            <person name="Futagami T."/>
            <person name="Toyoda A."/>
            <person name="Takaki Y."/>
            <person name="Nishi S."/>
            <person name="Hori S."/>
            <person name="Arai W."/>
            <person name="Tsubouchi T."/>
            <person name="Morono Y."/>
            <person name="Uchiyama I."/>
            <person name="Ito T."/>
            <person name="Fujiyama A."/>
            <person name="Inagaki F."/>
            <person name="Takami H."/>
        </authorList>
    </citation>
    <scope>NUCLEOTIDE SEQUENCE</scope>
    <source>
        <strain evidence="6">Expedition CK06-06</strain>
    </source>
</reference>
<comment type="similarity">
    <text evidence="1">Belongs to the folylpolyglutamate synthase family.</text>
</comment>
<dbReference type="InterPro" id="IPR013221">
    <property type="entry name" value="Mur_ligase_cen"/>
</dbReference>
<keyword evidence="3" id="KW-0547">Nucleotide-binding</keyword>
<sequence length="190" mass="20864">MGDPHLAAKTVHVAGTKGKGSIAAMIAQVLTVSGYRTGLYTSPHFHTLRERIRVDGNLISEEEFAALMTEVKPYFEAMNHDPLYRQLTFFEVLTALAFACFKQEQADFQVLEVGLGGRLDATNVTEPEVCVITPISLEHTQVLGDSLEKIAYEKAGIIKPARFVVSSAQLKEVSQVISDVCRQRGANLVQ</sequence>
<comment type="caution">
    <text evidence="6">The sequence shown here is derived from an EMBL/GenBank/DDBJ whole genome shotgun (WGS) entry which is preliminary data.</text>
</comment>